<dbReference type="Proteomes" id="UP000067625">
    <property type="component" value="Chromosome"/>
</dbReference>
<protein>
    <submittedName>
        <fullName evidence="2">RNAse H</fullName>
    </submittedName>
</protein>
<organism evidence="2 3">
    <name type="scientific">Bacillus gobiensis</name>
    <dbReference type="NCBI Taxonomy" id="1441095"/>
    <lineage>
        <taxon>Bacteria</taxon>
        <taxon>Bacillati</taxon>
        <taxon>Bacillota</taxon>
        <taxon>Bacilli</taxon>
        <taxon>Bacillales</taxon>
        <taxon>Bacillaceae</taxon>
        <taxon>Bacillus</taxon>
    </lineage>
</organism>
<dbReference type="RefSeq" id="WP_053601895.1">
    <property type="nucleotide sequence ID" value="NZ_CP012600.1"/>
</dbReference>
<reference evidence="3" key="1">
    <citation type="submission" date="2015-08" db="EMBL/GenBank/DDBJ databases">
        <title>Genome sequencing project for genomic taxonomy and phylogenomics of Bacillus-like bacteria.</title>
        <authorList>
            <person name="Liu B."/>
            <person name="Wang J."/>
            <person name="Zhu Y."/>
            <person name="Liu G."/>
            <person name="Chen Q."/>
            <person name="Chen Z."/>
            <person name="Lan J."/>
            <person name="Che J."/>
            <person name="Ge C."/>
            <person name="Shi H."/>
            <person name="Pan Z."/>
            <person name="Liu X."/>
        </authorList>
    </citation>
    <scope>NUCLEOTIDE SEQUENCE [LARGE SCALE GENOMIC DNA]</scope>
    <source>
        <strain evidence="3">FJAT-4402</strain>
    </source>
</reference>
<dbReference type="InterPro" id="IPR027843">
    <property type="entry name" value="DUF4440"/>
</dbReference>
<proteinExistence type="predicted"/>
<dbReference type="Pfam" id="PF14534">
    <property type="entry name" value="DUF4440"/>
    <property type="match status" value="1"/>
</dbReference>
<dbReference type="InterPro" id="IPR032710">
    <property type="entry name" value="NTF2-like_dom_sf"/>
</dbReference>
<keyword evidence="3" id="KW-1185">Reference proteome</keyword>
<name>A0A0M4FGW3_9BACI</name>
<gene>
    <name evidence="2" type="ORF">AM592_00115</name>
</gene>
<sequence>MELESVRETLHDLEKKLLTPETRTSPEEISLLLADEFFEFGSSGTVFVKKDCIGEGGLGVRKMTLFSFEIKLLAPNVVLTTYRVNDEIRKQQTLRSSIWKYIDDRWQMVFHQGTPTTT</sequence>
<dbReference type="Gene3D" id="3.10.450.50">
    <property type="match status" value="1"/>
</dbReference>
<evidence type="ECO:0000313" key="3">
    <source>
        <dbReference type="Proteomes" id="UP000067625"/>
    </source>
</evidence>
<dbReference type="OrthoDB" id="121974at2"/>
<reference evidence="2 3" key="2">
    <citation type="journal article" date="2016" name="Int. J. Syst. Evol. Microbiol.">
        <title>Bacillus gobiensis sp. nov., isolated from a soil sample.</title>
        <authorList>
            <person name="Liu B."/>
            <person name="Liu G.H."/>
            <person name="Cetin S."/>
            <person name="Schumann P."/>
            <person name="Pan Z.Z."/>
            <person name="Chen Q.Q."/>
        </authorList>
    </citation>
    <scope>NUCLEOTIDE SEQUENCE [LARGE SCALE GENOMIC DNA]</scope>
    <source>
        <strain evidence="2 3">FJAT-4402</strain>
    </source>
</reference>
<feature type="domain" description="DUF4440" evidence="1">
    <location>
        <begin position="11"/>
        <end position="108"/>
    </location>
</feature>
<dbReference type="EMBL" id="CP012600">
    <property type="protein sequence ID" value="ALC80179.1"/>
    <property type="molecule type" value="Genomic_DNA"/>
</dbReference>
<dbReference type="AlphaFoldDB" id="A0A0M4FGW3"/>
<dbReference type="SUPFAM" id="SSF54427">
    <property type="entry name" value="NTF2-like"/>
    <property type="match status" value="1"/>
</dbReference>
<dbReference type="PATRIC" id="fig|1441095.3.peg.23"/>
<evidence type="ECO:0000313" key="2">
    <source>
        <dbReference type="EMBL" id="ALC80179.1"/>
    </source>
</evidence>
<accession>A0A0M4FGW3</accession>
<evidence type="ECO:0000259" key="1">
    <source>
        <dbReference type="Pfam" id="PF14534"/>
    </source>
</evidence>